<dbReference type="HOGENOM" id="CLU_3015063_0_0_1"/>
<name>A0A0C9Z9R5_9AGAM</name>
<gene>
    <name evidence="1" type="ORF">PISMIDRAFT_255011</name>
</gene>
<reference evidence="1 2" key="1">
    <citation type="submission" date="2014-04" db="EMBL/GenBank/DDBJ databases">
        <authorList>
            <consortium name="DOE Joint Genome Institute"/>
            <person name="Kuo A."/>
            <person name="Kohler A."/>
            <person name="Costa M.D."/>
            <person name="Nagy L.G."/>
            <person name="Floudas D."/>
            <person name="Copeland A."/>
            <person name="Barry K.W."/>
            <person name="Cichocki N."/>
            <person name="Veneault-Fourrey C."/>
            <person name="LaButti K."/>
            <person name="Lindquist E.A."/>
            <person name="Lipzen A."/>
            <person name="Lundell T."/>
            <person name="Morin E."/>
            <person name="Murat C."/>
            <person name="Sun H."/>
            <person name="Tunlid A."/>
            <person name="Henrissat B."/>
            <person name="Grigoriev I.V."/>
            <person name="Hibbett D.S."/>
            <person name="Martin F."/>
            <person name="Nordberg H.P."/>
            <person name="Cantor M.N."/>
            <person name="Hua S.X."/>
        </authorList>
    </citation>
    <scope>NUCLEOTIDE SEQUENCE [LARGE SCALE GENOMIC DNA]</scope>
    <source>
        <strain evidence="1 2">441</strain>
    </source>
</reference>
<proteinExistence type="predicted"/>
<reference evidence="2" key="2">
    <citation type="submission" date="2015-01" db="EMBL/GenBank/DDBJ databases">
        <title>Evolutionary Origins and Diversification of the Mycorrhizal Mutualists.</title>
        <authorList>
            <consortium name="DOE Joint Genome Institute"/>
            <consortium name="Mycorrhizal Genomics Consortium"/>
            <person name="Kohler A."/>
            <person name="Kuo A."/>
            <person name="Nagy L.G."/>
            <person name="Floudas D."/>
            <person name="Copeland A."/>
            <person name="Barry K.W."/>
            <person name="Cichocki N."/>
            <person name="Veneault-Fourrey C."/>
            <person name="LaButti K."/>
            <person name="Lindquist E.A."/>
            <person name="Lipzen A."/>
            <person name="Lundell T."/>
            <person name="Morin E."/>
            <person name="Murat C."/>
            <person name="Riley R."/>
            <person name="Ohm R."/>
            <person name="Sun H."/>
            <person name="Tunlid A."/>
            <person name="Henrissat B."/>
            <person name="Grigoriev I.V."/>
            <person name="Hibbett D.S."/>
            <person name="Martin F."/>
        </authorList>
    </citation>
    <scope>NUCLEOTIDE SEQUENCE [LARGE SCALE GENOMIC DNA]</scope>
    <source>
        <strain evidence="2">441</strain>
    </source>
</reference>
<keyword evidence="2" id="KW-1185">Reference proteome</keyword>
<evidence type="ECO:0000313" key="1">
    <source>
        <dbReference type="EMBL" id="KIK16658.1"/>
    </source>
</evidence>
<protein>
    <submittedName>
        <fullName evidence="1">Uncharacterized protein</fullName>
    </submittedName>
</protein>
<sequence length="56" mass="5932">MDGRSALMIHTGIIRICPRNPTSCCCGPCYKMPRRLTAFSKGTGGVASSAAFNIVL</sequence>
<accession>A0A0C9Z9R5</accession>
<evidence type="ECO:0000313" key="2">
    <source>
        <dbReference type="Proteomes" id="UP000054018"/>
    </source>
</evidence>
<dbReference type="EMBL" id="KN833850">
    <property type="protein sequence ID" value="KIK16658.1"/>
    <property type="molecule type" value="Genomic_DNA"/>
</dbReference>
<dbReference type="Proteomes" id="UP000054018">
    <property type="component" value="Unassembled WGS sequence"/>
</dbReference>
<organism evidence="1 2">
    <name type="scientific">Pisolithus microcarpus 441</name>
    <dbReference type="NCBI Taxonomy" id="765257"/>
    <lineage>
        <taxon>Eukaryota</taxon>
        <taxon>Fungi</taxon>
        <taxon>Dikarya</taxon>
        <taxon>Basidiomycota</taxon>
        <taxon>Agaricomycotina</taxon>
        <taxon>Agaricomycetes</taxon>
        <taxon>Agaricomycetidae</taxon>
        <taxon>Boletales</taxon>
        <taxon>Sclerodermatineae</taxon>
        <taxon>Pisolithaceae</taxon>
        <taxon>Pisolithus</taxon>
    </lineage>
</organism>
<dbReference type="AlphaFoldDB" id="A0A0C9Z9R5"/>